<dbReference type="Proteomes" id="UP000048949">
    <property type="component" value="Unassembled WGS sequence"/>
</dbReference>
<dbReference type="OrthoDB" id="9802264at2"/>
<evidence type="ECO:0000313" key="6">
    <source>
        <dbReference type="Proteomes" id="UP000048949"/>
    </source>
</evidence>
<evidence type="ECO:0000313" key="5">
    <source>
        <dbReference type="EMBL" id="CRK75038.1"/>
    </source>
</evidence>
<dbReference type="SMART" id="SM00382">
    <property type="entry name" value="AAA"/>
    <property type="match status" value="1"/>
</dbReference>
<protein>
    <submittedName>
        <fullName evidence="5">Glutamine transport ATP-binding protein GlnQ</fullName>
    </submittedName>
</protein>
<accession>A0A0U1NK26</accession>
<dbReference type="SUPFAM" id="SSF52540">
    <property type="entry name" value="P-loop containing nucleoside triphosphate hydrolases"/>
    <property type="match status" value="1"/>
</dbReference>
<evidence type="ECO:0000259" key="4">
    <source>
        <dbReference type="PROSITE" id="PS50893"/>
    </source>
</evidence>
<dbReference type="InterPro" id="IPR017871">
    <property type="entry name" value="ABC_transporter-like_CS"/>
</dbReference>
<dbReference type="InterPro" id="IPR027417">
    <property type="entry name" value="P-loop_NTPase"/>
</dbReference>
<dbReference type="PANTHER" id="PTHR42781:SF4">
    <property type="entry name" value="SPERMIDINE_PUTRESCINE IMPORT ATP-BINDING PROTEIN POTA"/>
    <property type="match status" value="1"/>
</dbReference>
<feature type="domain" description="ABC transporter" evidence="4">
    <location>
        <begin position="17"/>
        <end position="243"/>
    </location>
</feature>
<keyword evidence="6" id="KW-1185">Reference proteome</keyword>
<name>A0A0U1NK26_9RHOB</name>
<dbReference type="PROSITE" id="PS00211">
    <property type="entry name" value="ABC_TRANSPORTER_1"/>
    <property type="match status" value="1"/>
</dbReference>
<dbReference type="STRING" id="282199.GCA_001049735_01078"/>
<reference evidence="5 6" key="1">
    <citation type="submission" date="2015-04" db="EMBL/GenBank/DDBJ databases">
        <authorList>
            <person name="Syromyatnikov M.Y."/>
            <person name="Popov V.N."/>
        </authorList>
    </citation>
    <scope>NUCLEOTIDE SEQUENCE [LARGE SCALE GENOMIC DNA]</scope>
    <source>
        <strain evidence="5 6">CECT 5292</strain>
    </source>
</reference>
<dbReference type="PANTHER" id="PTHR42781">
    <property type="entry name" value="SPERMIDINE/PUTRESCINE IMPORT ATP-BINDING PROTEIN POTA"/>
    <property type="match status" value="1"/>
</dbReference>
<dbReference type="GO" id="GO:0005524">
    <property type="term" value="F:ATP binding"/>
    <property type="evidence" value="ECO:0007669"/>
    <property type="project" value="UniProtKB-KW"/>
</dbReference>
<dbReference type="GO" id="GO:0016887">
    <property type="term" value="F:ATP hydrolysis activity"/>
    <property type="evidence" value="ECO:0007669"/>
    <property type="project" value="InterPro"/>
</dbReference>
<dbReference type="EMBL" id="CVQV01000005">
    <property type="protein sequence ID" value="CRK75038.1"/>
    <property type="molecule type" value="Genomic_DNA"/>
</dbReference>
<proteinExistence type="predicted"/>
<dbReference type="Gene3D" id="3.40.50.300">
    <property type="entry name" value="P-loop containing nucleotide triphosphate hydrolases"/>
    <property type="match status" value="1"/>
</dbReference>
<dbReference type="RefSeq" id="WP_082136633.1">
    <property type="nucleotide sequence ID" value="NZ_CBFHGK010000008.1"/>
</dbReference>
<keyword evidence="1" id="KW-0813">Transport</keyword>
<dbReference type="Pfam" id="PF00005">
    <property type="entry name" value="ABC_tran"/>
    <property type="match status" value="1"/>
</dbReference>
<dbReference type="InterPro" id="IPR003593">
    <property type="entry name" value="AAA+_ATPase"/>
</dbReference>
<dbReference type="AlphaFoldDB" id="A0A0U1NK26"/>
<dbReference type="InterPro" id="IPR050093">
    <property type="entry name" value="ABC_SmlMolc_Importer"/>
</dbReference>
<evidence type="ECO:0000256" key="2">
    <source>
        <dbReference type="ARBA" id="ARBA00022741"/>
    </source>
</evidence>
<keyword evidence="2" id="KW-0547">Nucleotide-binding</keyword>
<sequence>MREPANIIRADFGGTLLETRGLTYRADGTRFVDDVSLRLREGRITTILGPNGAGKSLLLRLIHGLIAPTSGDVIWNGRSLDAPARAAQAMVFQRPVMMRRSVAGNLRFALKVKGVPRHARAAQVEALLTKAGLQDMATRPARLLSGGEQQKLAIVRATIGAPRMLMLDEPTANLDPSATRAVETLVQDVQTQGTTVVMVTHDQGQAKRLAQDVAFLQSGRLAEAGPAARLLTEPQSRPMKAWLDGELYVD</sequence>
<evidence type="ECO:0000256" key="1">
    <source>
        <dbReference type="ARBA" id="ARBA00022448"/>
    </source>
</evidence>
<gene>
    <name evidence="5" type="primary">glnQ_1</name>
    <name evidence="5" type="ORF">NIG5292_01079</name>
</gene>
<dbReference type="InterPro" id="IPR003439">
    <property type="entry name" value="ABC_transporter-like_ATP-bd"/>
</dbReference>
<organism evidence="5 6">
    <name type="scientific">Nereida ignava</name>
    <dbReference type="NCBI Taxonomy" id="282199"/>
    <lineage>
        <taxon>Bacteria</taxon>
        <taxon>Pseudomonadati</taxon>
        <taxon>Pseudomonadota</taxon>
        <taxon>Alphaproteobacteria</taxon>
        <taxon>Rhodobacterales</taxon>
        <taxon>Roseobacteraceae</taxon>
        <taxon>Nereida</taxon>
    </lineage>
</organism>
<evidence type="ECO:0000256" key="3">
    <source>
        <dbReference type="ARBA" id="ARBA00022840"/>
    </source>
</evidence>
<dbReference type="PROSITE" id="PS50893">
    <property type="entry name" value="ABC_TRANSPORTER_2"/>
    <property type="match status" value="1"/>
</dbReference>
<keyword evidence="3 5" id="KW-0067">ATP-binding</keyword>